<dbReference type="GO" id="GO:0003677">
    <property type="term" value="F:DNA binding"/>
    <property type="evidence" value="ECO:0007669"/>
    <property type="project" value="InterPro"/>
</dbReference>
<dbReference type="AlphaFoldDB" id="A0A8H7SB32"/>
<keyword evidence="2" id="KW-1185">Reference proteome</keyword>
<name>A0A8H7SB32_9FUNG</name>
<accession>A0A8H7SB32</accession>
<sequence length="120" mass="13253">MFERGAVQKDLAGPIFLALLKYLRIVILQDSVVLKHQHPTHFLPTPSYRRSASITWKRASLGNISGDIDGIKNTINNLNTSQQAGFTNVTDTSCPHGQNMITTAGLHLSQTELRRWAGLA</sequence>
<dbReference type="Proteomes" id="UP000646827">
    <property type="component" value="Unassembled WGS sequence"/>
</dbReference>
<dbReference type="EMBL" id="JAEPRB010000011">
    <property type="protein sequence ID" value="KAG2227024.1"/>
    <property type="molecule type" value="Genomic_DNA"/>
</dbReference>
<dbReference type="OrthoDB" id="2205501at2759"/>
<organism evidence="1 2">
    <name type="scientific">Circinella minor</name>
    <dbReference type="NCBI Taxonomy" id="1195481"/>
    <lineage>
        <taxon>Eukaryota</taxon>
        <taxon>Fungi</taxon>
        <taxon>Fungi incertae sedis</taxon>
        <taxon>Mucoromycota</taxon>
        <taxon>Mucoromycotina</taxon>
        <taxon>Mucoromycetes</taxon>
        <taxon>Mucorales</taxon>
        <taxon>Lichtheimiaceae</taxon>
        <taxon>Circinella</taxon>
    </lineage>
</organism>
<gene>
    <name evidence="1" type="ORF">INT45_006431</name>
</gene>
<dbReference type="InterPro" id="IPR038279">
    <property type="entry name" value="Ndc10_dom2_sf"/>
</dbReference>
<evidence type="ECO:0000313" key="2">
    <source>
        <dbReference type="Proteomes" id="UP000646827"/>
    </source>
</evidence>
<proteinExistence type="predicted"/>
<reference evidence="1 2" key="1">
    <citation type="submission" date="2020-12" db="EMBL/GenBank/DDBJ databases">
        <title>Metabolic potential, ecology and presence of endohyphal bacteria is reflected in genomic diversity of Mucoromycotina.</title>
        <authorList>
            <person name="Muszewska A."/>
            <person name="Okrasinska A."/>
            <person name="Steczkiewicz K."/>
            <person name="Drgas O."/>
            <person name="Orlowska M."/>
            <person name="Perlinska-Lenart U."/>
            <person name="Aleksandrzak-Piekarczyk T."/>
            <person name="Szatraj K."/>
            <person name="Zielenkiewicz U."/>
            <person name="Pilsyk S."/>
            <person name="Malc E."/>
            <person name="Mieczkowski P."/>
            <person name="Kruszewska J.S."/>
            <person name="Biernat P."/>
            <person name="Pawlowska J."/>
        </authorList>
    </citation>
    <scope>NUCLEOTIDE SEQUENCE [LARGE SCALE GENOMIC DNA]</scope>
    <source>
        <strain evidence="1 2">CBS 142.35</strain>
    </source>
</reference>
<comment type="caution">
    <text evidence="1">The sequence shown here is derived from an EMBL/GenBank/DDBJ whole genome shotgun (WGS) entry which is preliminary data.</text>
</comment>
<protein>
    <submittedName>
        <fullName evidence="1">Uncharacterized protein</fullName>
    </submittedName>
</protein>
<evidence type="ECO:0000313" key="1">
    <source>
        <dbReference type="EMBL" id="KAG2227024.1"/>
    </source>
</evidence>
<dbReference type="Gene3D" id="1.10.443.20">
    <property type="entry name" value="Centromere DNA-binding protein complex CBF3 subunit, domain 2"/>
    <property type="match status" value="1"/>
</dbReference>